<dbReference type="OrthoDB" id="5424209at2759"/>
<evidence type="ECO:0000313" key="2">
    <source>
        <dbReference type="EMBL" id="RPD62396.1"/>
    </source>
</evidence>
<dbReference type="Proteomes" id="UP000313359">
    <property type="component" value="Unassembled WGS sequence"/>
</dbReference>
<evidence type="ECO:0000313" key="3">
    <source>
        <dbReference type="Proteomes" id="UP000313359"/>
    </source>
</evidence>
<gene>
    <name evidence="2" type="ORF">L227DRAFT_592455</name>
</gene>
<feature type="region of interest" description="Disordered" evidence="1">
    <location>
        <begin position="31"/>
        <end position="52"/>
    </location>
</feature>
<name>A0A5C2SLQ3_9APHY</name>
<dbReference type="InterPro" id="IPR009003">
    <property type="entry name" value="Peptidase_S1_PA"/>
</dbReference>
<keyword evidence="3" id="KW-1185">Reference proteome</keyword>
<dbReference type="EMBL" id="ML122259">
    <property type="protein sequence ID" value="RPD62396.1"/>
    <property type="molecule type" value="Genomic_DNA"/>
</dbReference>
<reference evidence="2" key="1">
    <citation type="journal article" date="2018" name="Genome Biol. Evol.">
        <title>Genomics and development of Lentinus tigrinus, a white-rot wood-decaying mushroom with dimorphic fruiting bodies.</title>
        <authorList>
            <person name="Wu B."/>
            <person name="Xu Z."/>
            <person name="Knudson A."/>
            <person name="Carlson A."/>
            <person name="Chen N."/>
            <person name="Kovaka S."/>
            <person name="LaButti K."/>
            <person name="Lipzen A."/>
            <person name="Pennachio C."/>
            <person name="Riley R."/>
            <person name="Schakwitz W."/>
            <person name="Umezawa K."/>
            <person name="Ohm R.A."/>
            <person name="Grigoriev I.V."/>
            <person name="Nagy L.G."/>
            <person name="Gibbons J."/>
            <person name="Hibbett D."/>
        </authorList>
    </citation>
    <scope>NUCLEOTIDE SEQUENCE [LARGE SCALE GENOMIC DNA]</scope>
    <source>
        <strain evidence="2">ALCF2SS1-6</strain>
    </source>
</reference>
<dbReference type="AlphaFoldDB" id="A0A5C2SLQ3"/>
<organism evidence="2 3">
    <name type="scientific">Lentinus tigrinus ALCF2SS1-6</name>
    <dbReference type="NCBI Taxonomy" id="1328759"/>
    <lineage>
        <taxon>Eukaryota</taxon>
        <taxon>Fungi</taxon>
        <taxon>Dikarya</taxon>
        <taxon>Basidiomycota</taxon>
        <taxon>Agaricomycotina</taxon>
        <taxon>Agaricomycetes</taxon>
        <taxon>Polyporales</taxon>
        <taxon>Polyporaceae</taxon>
        <taxon>Lentinus</taxon>
    </lineage>
</organism>
<proteinExistence type="predicted"/>
<accession>A0A5C2SLQ3</accession>
<protein>
    <submittedName>
        <fullName evidence="2">Uncharacterized protein</fullName>
    </submittedName>
</protein>
<dbReference type="SUPFAM" id="SSF50494">
    <property type="entry name" value="Trypsin-like serine proteases"/>
    <property type="match status" value="1"/>
</dbReference>
<evidence type="ECO:0000256" key="1">
    <source>
        <dbReference type="SAM" id="MobiDB-lite"/>
    </source>
</evidence>
<sequence length="538" mass="59142">MHRSETPNIDPSFLEHCLSFLQVDAGKRPPILSPSSSTVAHGSPKLDKPRSRFVDDYPDAFSDTHGTDSRSPFIYKTGPSWPHRPDGSQHPYFRELRPLGILNNAKIYFEERRMPYTAIMGLGWANNRDEDPFCPLLVTVGMEPKTVTFDEAKTAANYIKHTILSQAGFPEIDVAIWEWETSLSSRGAKLPSLDPLVQEAATQYAHPFASSLGLAIAPRATPYYEGTVGLYLRRGNGSDDVLALTAAHVARPPPMHPQNTGFSHHCFEGSNNEAEIQRLQQRQVNGTKHVEKIATEIREVDQWKALIHQLDSLRIGVTESISSPDARCIGHVLHADPIGVSSASPTGFTIDWAIIKLNADAFDWATFMGNKVYIGDTIDVLAYLKLLYPNAADRRASGWAYPEDGLLQISGAVPESEIRKPSQLNTHGKPAMPVIKNGLATGTTIGWVNGLDSLVRRSYTQYNIDFASIETTIVPYGRHGAFSEHGDSGSIVLDRTGRIVALLTGAGGIGDKHDVAFGTAWYELEPLIKKTLPGVHLY</sequence>